<evidence type="ECO:0000313" key="2">
    <source>
        <dbReference type="EMBL" id="RHK46119.1"/>
    </source>
</evidence>
<organism evidence="2 3">
    <name type="scientific">Leyella stercorea</name>
    <dbReference type="NCBI Taxonomy" id="363265"/>
    <lineage>
        <taxon>Bacteria</taxon>
        <taxon>Pseudomonadati</taxon>
        <taxon>Bacteroidota</taxon>
        <taxon>Bacteroidia</taxon>
        <taxon>Bacteroidales</taxon>
        <taxon>Prevotellaceae</taxon>
        <taxon>Leyella</taxon>
    </lineage>
</organism>
<name>A0A415GCQ5_9BACT</name>
<dbReference type="AlphaFoldDB" id="A0A415GCQ5"/>
<gene>
    <name evidence="2" type="ORF">DW060_13360</name>
</gene>
<accession>A0A415GCQ5</accession>
<keyword evidence="3" id="KW-1185">Reference proteome</keyword>
<dbReference type="EMBL" id="QRNO01000125">
    <property type="protein sequence ID" value="RHK46119.1"/>
    <property type="molecule type" value="Genomic_DNA"/>
</dbReference>
<sequence>MKTNLFFGLALLSMAPNAVSAQENADSLYIRNSVYMLKLDMPADNEEYAHAYEVTNKAFDGIDFATRYPNYNDFNLGSHHIDWSTVPTATKAEMDAIEKESAKDALLKTTLASMGVKVDPIAEREYAARLLNYFNVLNSATL</sequence>
<reference evidence="2 3" key="1">
    <citation type="submission" date="2018-08" db="EMBL/GenBank/DDBJ databases">
        <title>A genome reference for cultivated species of the human gut microbiota.</title>
        <authorList>
            <person name="Zou Y."/>
            <person name="Xue W."/>
            <person name="Luo G."/>
        </authorList>
    </citation>
    <scope>NUCLEOTIDE SEQUENCE [LARGE SCALE GENOMIC DNA]</scope>
    <source>
        <strain evidence="2 3">AF42-9</strain>
    </source>
</reference>
<evidence type="ECO:0000313" key="3">
    <source>
        <dbReference type="Proteomes" id="UP000286598"/>
    </source>
</evidence>
<feature type="chain" id="PRO_5019531168" evidence="1">
    <location>
        <begin position="22"/>
        <end position="142"/>
    </location>
</feature>
<evidence type="ECO:0000256" key="1">
    <source>
        <dbReference type="SAM" id="SignalP"/>
    </source>
</evidence>
<protein>
    <submittedName>
        <fullName evidence="2">Uncharacterized protein</fullName>
    </submittedName>
</protein>
<feature type="signal peptide" evidence="1">
    <location>
        <begin position="1"/>
        <end position="21"/>
    </location>
</feature>
<keyword evidence="1" id="KW-0732">Signal</keyword>
<comment type="caution">
    <text evidence="2">The sequence shown here is derived from an EMBL/GenBank/DDBJ whole genome shotgun (WGS) entry which is preliminary data.</text>
</comment>
<dbReference type="Proteomes" id="UP000286598">
    <property type="component" value="Unassembled WGS sequence"/>
</dbReference>
<proteinExistence type="predicted"/>